<evidence type="ECO:0000259" key="3">
    <source>
        <dbReference type="PROSITE" id="PS51186"/>
    </source>
</evidence>
<dbReference type="InterPro" id="IPR000182">
    <property type="entry name" value="GNAT_dom"/>
</dbReference>
<dbReference type="AlphaFoldDB" id="A0A940DEU1"/>
<dbReference type="Pfam" id="PF00583">
    <property type="entry name" value="Acetyltransf_1"/>
    <property type="match status" value="1"/>
</dbReference>
<organism evidence="4 5">
    <name type="scientific">Candidatus Stercoripulliclostridium pullicola</name>
    <dbReference type="NCBI Taxonomy" id="2840953"/>
    <lineage>
        <taxon>Bacteria</taxon>
        <taxon>Bacillati</taxon>
        <taxon>Bacillota</taxon>
        <taxon>Clostridia</taxon>
        <taxon>Eubacteriales</taxon>
        <taxon>Candidatus Stercoripulliclostridium</taxon>
    </lineage>
</organism>
<evidence type="ECO:0000313" key="4">
    <source>
        <dbReference type="EMBL" id="MBO8423540.1"/>
    </source>
</evidence>
<dbReference type="PROSITE" id="PS51186">
    <property type="entry name" value="GNAT"/>
    <property type="match status" value="1"/>
</dbReference>
<keyword evidence="1" id="KW-0808">Transferase</keyword>
<evidence type="ECO:0000256" key="1">
    <source>
        <dbReference type="ARBA" id="ARBA00022679"/>
    </source>
</evidence>
<dbReference type="Proteomes" id="UP000727857">
    <property type="component" value="Unassembled WGS sequence"/>
</dbReference>
<accession>A0A940DEU1</accession>
<dbReference type="InterPro" id="IPR016181">
    <property type="entry name" value="Acyl_CoA_acyltransferase"/>
</dbReference>
<dbReference type="CDD" id="cd04301">
    <property type="entry name" value="NAT_SF"/>
    <property type="match status" value="1"/>
</dbReference>
<reference evidence="4" key="1">
    <citation type="submission" date="2020-10" db="EMBL/GenBank/DDBJ databases">
        <authorList>
            <person name="Gilroy R."/>
        </authorList>
    </citation>
    <scope>NUCLEOTIDE SEQUENCE</scope>
    <source>
        <strain evidence="4">517</strain>
    </source>
</reference>
<dbReference type="InterPro" id="IPR050680">
    <property type="entry name" value="YpeA/RimI_acetyltransf"/>
</dbReference>
<proteinExistence type="predicted"/>
<dbReference type="GO" id="GO:0016747">
    <property type="term" value="F:acyltransferase activity, transferring groups other than amino-acyl groups"/>
    <property type="evidence" value="ECO:0007669"/>
    <property type="project" value="InterPro"/>
</dbReference>
<evidence type="ECO:0000256" key="2">
    <source>
        <dbReference type="ARBA" id="ARBA00023315"/>
    </source>
</evidence>
<reference evidence="4" key="2">
    <citation type="journal article" date="2021" name="PeerJ">
        <title>Extensive microbial diversity within the chicken gut microbiome revealed by metagenomics and culture.</title>
        <authorList>
            <person name="Gilroy R."/>
            <person name="Ravi A."/>
            <person name="Getino M."/>
            <person name="Pursley I."/>
            <person name="Horton D.L."/>
            <person name="Alikhan N.F."/>
            <person name="Baker D."/>
            <person name="Gharbi K."/>
            <person name="Hall N."/>
            <person name="Watson M."/>
            <person name="Adriaenssens E.M."/>
            <person name="Foster-Nyarko E."/>
            <person name="Jarju S."/>
            <person name="Secka A."/>
            <person name="Antonio M."/>
            <person name="Oren A."/>
            <person name="Chaudhuri R.R."/>
            <person name="La Ragione R."/>
            <person name="Hildebrand F."/>
            <person name="Pallen M.J."/>
        </authorList>
    </citation>
    <scope>NUCLEOTIDE SEQUENCE</scope>
    <source>
        <strain evidence="4">517</strain>
    </source>
</reference>
<dbReference type="EMBL" id="JADINF010000018">
    <property type="protein sequence ID" value="MBO8423540.1"/>
    <property type="molecule type" value="Genomic_DNA"/>
</dbReference>
<keyword evidence="2" id="KW-0012">Acyltransferase</keyword>
<comment type="caution">
    <text evidence="4">The sequence shown here is derived from an EMBL/GenBank/DDBJ whole genome shotgun (WGS) entry which is preliminary data.</text>
</comment>
<protein>
    <submittedName>
        <fullName evidence="4">GNAT family N-acetyltransferase</fullName>
    </submittedName>
</protein>
<evidence type="ECO:0000313" key="5">
    <source>
        <dbReference type="Proteomes" id="UP000727857"/>
    </source>
</evidence>
<gene>
    <name evidence="4" type="ORF">IAB16_00745</name>
</gene>
<dbReference type="SUPFAM" id="SSF55729">
    <property type="entry name" value="Acyl-CoA N-acyltransferases (Nat)"/>
    <property type="match status" value="1"/>
</dbReference>
<sequence>MYSIRNLRVSDKEDVRRICIETASASATDTPLKRAVLCDLYCDYYVEYATDTSFVAADGDDRAIGYVFCAPDYREYEKNYRKYILPVLRKHKFSRALTKNLELVFERKLARGMPAHLHIDILQEAQRQGIGHRLMNALMFRLKELGVPKVYLVVGASNVKGVSFYEKYGFAAVRELPGSRQYAIDVEEKCAELTARGIV</sequence>
<dbReference type="Gene3D" id="3.40.630.30">
    <property type="match status" value="1"/>
</dbReference>
<feature type="domain" description="N-acetyltransferase" evidence="3">
    <location>
        <begin position="2"/>
        <end position="187"/>
    </location>
</feature>
<dbReference type="PANTHER" id="PTHR43420">
    <property type="entry name" value="ACETYLTRANSFERASE"/>
    <property type="match status" value="1"/>
</dbReference>
<name>A0A940DEU1_9FIRM</name>